<dbReference type="PANTHER" id="PTHR23149">
    <property type="entry name" value="G PATCH DOMAIN CONTAINING PROTEIN"/>
    <property type="match status" value="1"/>
</dbReference>
<reference evidence="2 3" key="1">
    <citation type="journal article" date="2018" name="Nat. Ecol. Evol.">
        <title>Shark genomes provide insights into elasmobranch evolution and the origin of vertebrates.</title>
        <authorList>
            <person name="Hara Y"/>
            <person name="Yamaguchi K"/>
            <person name="Onimaru K"/>
            <person name="Kadota M"/>
            <person name="Koyanagi M"/>
            <person name="Keeley SD"/>
            <person name="Tatsumi K"/>
            <person name="Tanaka K"/>
            <person name="Motone F"/>
            <person name="Kageyama Y"/>
            <person name="Nozu R"/>
            <person name="Adachi N"/>
            <person name="Nishimura O"/>
            <person name="Nakagawa R"/>
            <person name="Tanegashima C"/>
            <person name="Kiyatake I"/>
            <person name="Matsumoto R"/>
            <person name="Murakumo K"/>
            <person name="Nishida K"/>
            <person name="Terakita A"/>
            <person name="Kuratani S"/>
            <person name="Sato K"/>
            <person name="Hyodo S Kuraku.S."/>
        </authorList>
    </citation>
    <scope>NUCLEOTIDE SEQUENCE [LARGE SCALE GENOMIC DNA]</scope>
</reference>
<evidence type="ECO:0000256" key="1">
    <source>
        <dbReference type="SAM" id="MobiDB-lite"/>
    </source>
</evidence>
<dbReference type="STRING" id="75743.A0A401P0K2"/>
<organism evidence="2 3">
    <name type="scientific">Scyliorhinus torazame</name>
    <name type="common">Cloudy catshark</name>
    <name type="synonym">Catulus torazame</name>
    <dbReference type="NCBI Taxonomy" id="75743"/>
    <lineage>
        <taxon>Eukaryota</taxon>
        <taxon>Metazoa</taxon>
        <taxon>Chordata</taxon>
        <taxon>Craniata</taxon>
        <taxon>Vertebrata</taxon>
        <taxon>Chondrichthyes</taxon>
        <taxon>Elasmobranchii</taxon>
        <taxon>Galeomorphii</taxon>
        <taxon>Galeoidea</taxon>
        <taxon>Carcharhiniformes</taxon>
        <taxon>Scyliorhinidae</taxon>
        <taxon>Scyliorhinus</taxon>
    </lineage>
</organism>
<comment type="caution">
    <text evidence="2">The sequence shown here is derived from an EMBL/GenBank/DDBJ whole genome shotgun (WGS) entry which is preliminary data.</text>
</comment>
<dbReference type="InterPro" id="IPR050656">
    <property type="entry name" value="PINX1"/>
</dbReference>
<accession>A0A401P0K2</accession>
<dbReference type="GO" id="GO:0010521">
    <property type="term" value="F:telomerase inhibitor activity"/>
    <property type="evidence" value="ECO:0007669"/>
    <property type="project" value="TreeGrafter"/>
</dbReference>
<dbReference type="AlphaFoldDB" id="A0A401P0K2"/>
<keyword evidence="3" id="KW-1185">Reference proteome</keyword>
<dbReference type="Proteomes" id="UP000288216">
    <property type="component" value="Unassembled WGS sequence"/>
</dbReference>
<evidence type="ECO:0000313" key="3">
    <source>
        <dbReference type="Proteomes" id="UP000288216"/>
    </source>
</evidence>
<sequence length="93" mass="10620">DNWIAHQDEFNKLLSDLNDCHGQSGSPVTEGKSTFSLEEKSKSSKKRVHYQKFTKGKDLSSRSSTDLACIFGKRSKRDRGSRDQEEQEKIMPL</sequence>
<gene>
    <name evidence="2" type="ORF">scyTo_0015030</name>
</gene>
<dbReference type="EMBL" id="BFAA01008317">
    <property type="protein sequence ID" value="GCB66656.1"/>
    <property type="molecule type" value="Genomic_DNA"/>
</dbReference>
<feature type="non-terminal residue" evidence="2">
    <location>
        <position position="1"/>
    </location>
</feature>
<feature type="region of interest" description="Disordered" evidence="1">
    <location>
        <begin position="20"/>
        <end position="49"/>
    </location>
</feature>
<proteinExistence type="predicted"/>
<evidence type="ECO:0000313" key="2">
    <source>
        <dbReference type="EMBL" id="GCB66656.1"/>
    </source>
</evidence>
<dbReference type="PANTHER" id="PTHR23149:SF27">
    <property type="entry name" value="PIN2_TERF1-INTERACTING TELOMERASE INHIBITOR 1"/>
    <property type="match status" value="1"/>
</dbReference>
<feature type="compositionally biased region" description="Basic and acidic residues" evidence="1">
    <location>
        <begin position="78"/>
        <end position="93"/>
    </location>
</feature>
<dbReference type="OrthoDB" id="29523at2759"/>
<dbReference type="GO" id="GO:0005730">
    <property type="term" value="C:nucleolus"/>
    <property type="evidence" value="ECO:0007669"/>
    <property type="project" value="TreeGrafter"/>
</dbReference>
<feature type="region of interest" description="Disordered" evidence="1">
    <location>
        <begin position="74"/>
        <end position="93"/>
    </location>
</feature>
<protein>
    <submittedName>
        <fullName evidence="2">Uncharacterized protein</fullName>
    </submittedName>
</protein>
<name>A0A401P0K2_SCYTO</name>